<evidence type="ECO:0000313" key="3">
    <source>
        <dbReference type="Proteomes" id="UP000218165"/>
    </source>
</evidence>
<accession>A0A291GLV3</accession>
<name>A0A291GLV3_9MICO</name>
<dbReference type="InterPro" id="IPR015943">
    <property type="entry name" value="WD40/YVTN_repeat-like_dom_sf"/>
</dbReference>
<sequence length="525" mass="53574">MTHQRTAPAPESRLDRTTAFGAAVVLLALAGICALLGSHLVLGALRLAAGVLAALGLGAALCAVLAGRRVRLAPRPRLLVAAGTALATALVLTIPAVVATRVDPLADGATLALEPLAEGDAVHSLPSSGSPVLVRRADGSGQVLLDGVVHRVPASAHDVLALSADGRRLVRATGASTEVLLLDPAASVPEGGFPSRTFEGTPLALAGDRIVLRSCTEGFCRLSGFDLTAPEESLWVVGAPAETRGPDPAGVEVPARPEQPPGLLDALRTTGVLPAIPLSFDPGQGWIQRDPATGFPVGRILVGPEEECRIAVTGEAVTAPDPLHPAPLVLAVCSAEDGALTATAFRDGAVLWESAPSPAGDWSVRLDRGRVLATGTEAGSDTPGEIVASEQRADWTIPGGEGVEQVAAFSARIGIDGTAMVVTNASGQLLAYELAGGANTWTLPLSSPDTEVHGTLEAGTAVVVDGVERERPLQPRSSRRLRVIDVVTGEVTVEAHVAEEIDALRAVGGGRALVTVDGQTLLLGP</sequence>
<evidence type="ECO:0000256" key="1">
    <source>
        <dbReference type="SAM" id="Phobius"/>
    </source>
</evidence>
<dbReference type="OrthoDB" id="4789907at2"/>
<dbReference type="AlphaFoldDB" id="A0A291GLV3"/>
<keyword evidence="3" id="KW-1185">Reference proteome</keyword>
<keyword evidence="1" id="KW-0812">Transmembrane</keyword>
<dbReference type="Proteomes" id="UP000218165">
    <property type="component" value="Chromosome"/>
</dbReference>
<organism evidence="2 3">
    <name type="scientific">Brachybacterium vulturis</name>
    <dbReference type="NCBI Taxonomy" id="2017484"/>
    <lineage>
        <taxon>Bacteria</taxon>
        <taxon>Bacillati</taxon>
        <taxon>Actinomycetota</taxon>
        <taxon>Actinomycetes</taxon>
        <taxon>Micrococcales</taxon>
        <taxon>Dermabacteraceae</taxon>
        <taxon>Brachybacterium</taxon>
    </lineage>
</organism>
<gene>
    <name evidence="2" type="ORF">CFK38_05335</name>
</gene>
<dbReference type="KEGG" id="brz:CFK38_05335"/>
<keyword evidence="1" id="KW-0472">Membrane</keyword>
<protein>
    <submittedName>
        <fullName evidence="2">Uncharacterized protein</fullName>
    </submittedName>
</protein>
<dbReference type="RefSeq" id="WP_096802154.1">
    <property type="nucleotide sequence ID" value="NZ_CP023563.1"/>
</dbReference>
<keyword evidence="1" id="KW-1133">Transmembrane helix</keyword>
<dbReference type="Gene3D" id="2.130.10.10">
    <property type="entry name" value="YVTN repeat-like/Quinoprotein amine dehydrogenase"/>
    <property type="match status" value="1"/>
</dbReference>
<evidence type="ECO:0000313" key="2">
    <source>
        <dbReference type="EMBL" id="ATG51016.1"/>
    </source>
</evidence>
<dbReference type="InterPro" id="IPR011047">
    <property type="entry name" value="Quinoprotein_ADH-like_sf"/>
</dbReference>
<dbReference type="SUPFAM" id="SSF50998">
    <property type="entry name" value="Quinoprotein alcohol dehydrogenase-like"/>
    <property type="match status" value="1"/>
</dbReference>
<reference evidence="3" key="1">
    <citation type="submission" date="2017-09" db="EMBL/GenBank/DDBJ databases">
        <title>Brachybacterium sp. VM2412.</title>
        <authorList>
            <person name="Tak E.J."/>
            <person name="Bae J.-W."/>
        </authorList>
    </citation>
    <scope>NUCLEOTIDE SEQUENCE [LARGE SCALE GENOMIC DNA]</scope>
    <source>
        <strain evidence="3">VM2412</strain>
    </source>
</reference>
<proteinExistence type="predicted"/>
<feature type="transmembrane region" description="Helical" evidence="1">
    <location>
        <begin position="47"/>
        <end position="66"/>
    </location>
</feature>
<feature type="transmembrane region" description="Helical" evidence="1">
    <location>
        <begin position="78"/>
        <end position="98"/>
    </location>
</feature>
<feature type="transmembrane region" description="Helical" evidence="1">
    <location>
        <begin position="20"/>
        <end position="41"/>
    </location>
</feature>
<dbReference type="EMBL" id="CP023563">
    <property type="protein sequence ID" value="ATG51016.1"/>
    <property type="molecule type" value="Genomic_DNA"/>
</dbReference>